<organism evidence="1 2">
    <name type="scientific">Paramuricea clavata</name>
    <name type="common">Red gorgonian</name>
    <name type="synonym">Violescent sea-whip</name>
    <dbReference type="NCBI Taxonomy" id="317549"/>
    <lineage>
        <taxon>Eukaryota</taxon>
        <taxon>Metazoa</taxon>
        <taxon>Cnidaria</taxon>
        <taxon>Anthozoa</taxon>
        <taxon>Octocorallia</taxon>
        <taxon>Malacalcyonacea</taxon>
        <taxon>Plexauridae</taxon>
        <taxon>Paramuricea</taxon>
    </lineage>
</organism>
<evidence type="ECO:0000313" key="2">
    <source>
        <dbReference type="Proteomes" id="UP001152795"/>
    </source>
</evidence>
<proteinExistence type="predicted"/>
<reference evidence="1" key="1">
    <citation type="submission" date="2020-04" db="EMBL/GenBank/DDBJ databases">
        <authorList>
            <person name="Alioto T."/>
            <person name="Alioto T."/>
            <person name="Gomez Garrido J."/>
        </authorList>
    </citation>
    <scope>NUCLEOTIDE SEQUENCE</scope>
    <source>
        <strain evidence="1">A484AB</strain>
    </source>
</reference>
<name>A0A7D9I1E5_PARCT</name>
<gene>
    <name evidence="1" type="ORF">PACLA_8A024556</name>
</gene>
<dbReference type="Proteomes" id="UP001152795">
    <property type="component" value="Unassembled WGS sequence"/>
</dbReference>
<sequence length="62" mass="6731">LCADLDRGAFANAILRTPLPTPLICTPLSRNRWVGGPTTPLFLPSAVITETSEASLRLPELW</sequence>
<keyword evidence="2" id="KW-1185">Reference proteome</keyword>
<dbReference type="AlphaFoldDB" id="A0A7D9I1E5"/>
<comment type="caution">
    <text evidence="1">The sequence shown here is derived from an EMBL/GenBank/DDBJ whole genome shotgun (WGS) entry which is preliminary data.</text>
</comment>
<evidence type="ECO:0000313" key="1">
    <source>
        <dbReference type="EMBL" id="CAB3995162.1"/>
    </source>
</evidence>
<feature type="non-terminal residue" evidence="1">
    <location>
        <position position="1"/>
    </location>
</feature>
<protein>
    <submittedName>
        <fullName evidence="1">Uncharacterized protein</fullName>
    </submittedName>
</protein>
<dbReference type="EMBL" id="CACRXK020002612">
    <property type="protein sequence ID" value="CAB3995162.1"/>
    <property type="molecule type" value="Genomic_DNA"/>
</dbReference>
<accession>A0A7D9I1E5</accession>